<feature type="compositionally biased region" description="Polar residues" evidence="2">
    <location>
        <begin position="594"/>
        <end position="604"/>
    </location>
</feature>
<feature type="region of interest" description="Disordered" evidence="2">
    <location>
        <begin position="434"/>
        <end position="487"/>
    </location>
</feature>
<dbReference type="PANTHER" id="PTHR45676:SF41">
    <property type="entry name" value="RING-H2 FINGER PROTEIN ATL66"/>
    <property type="match status" value="1"/>
</dbReference>
<feature type="region of interest" description="Disordered" evidence="2">
    <location>
        <begin position="362"/>
        <end position="414"/>
    </location>
</feature>
<feature type="compositionally biased region" description="Polar residues" evidence="2">
    <location>
        <begin position="624"/>
        <end position="637"/>
    </location>
</feature>
<feature type="compositionally biased region" description="Polar residues" evidence="2">
    <location>
        <begin position="1"/>
        <end position="13"/>
    </location>
</feature>
<feature type="region of interest" description="Disordered" evidence="2">
    <location>
        <begin position="773"/>
        <end position="833"/>
    </location>
</feature>
<feature type="region of interest" description="Disordered" evidence="2">
    <location>
        <begin position="1"/>
        <end position="321"/>
    </location>
</feature>
<feature type="compositionally biased region" description="Low complexity" evidence="2">
    <location>
        <begin position="1050"/>
        <end position="1063"/>
    </location>
</feature>
<keyword evidence="5" id="KW-1185">Reference proteome</keyword>
<feature type="region of interest" description="Disordered" evidence="2">
    <location>
        <begin position="674"/>
        <end position="732"/>
    </location>
</feature>
<evidence type="ECO:0000313" key="5">
    <source>
        <dbReference type="Proteomes" id="UP000246740"/>
    </source>
</evidence>
<feature type="region of interest" description="Disordered" evidence="2">
    <location>
        <begin position="897"/>
        <end position="970"/>
    </location>
</feature>
<evidence type="ECO:0000313" key="4">
    <source>
        <dbReference type="EMBL" id="PWY97868.1"/>
    </source>
</evidence>
<feature type="region of interest" description="Disordered" evidence="2">
    <location>
        <begin position="1213"/>
        <end position="1236"/>
    </location>
</feature>
<feature type="compositionally biased region" description="Low complexity" evidence="2">
    <location>
        <begin position="434"/>
        <end position="476"/>
    </location>
</feature>
<feature type="region of interest" description="Disordered" evidence="2">
    <location>
        <begin position="1019"/>
        <end position="1082"/>
    </location>
</feature>
<evidence type="ECO:0000256" key="2">
    <source>
        <dbReference type="SAM" id="MobiDB-lite"/>
    </source>
</evidence>
<keyword evidence="1" id="KW-0479">Metal-binding</keyword>
<feature type="compositionally biased region" description="Basic and acidic residues" evidence="2">
    <location>
        <begin position="239"/>
        <end position="252"/>
    </location>
</feature>
<gene>
    <name evidence="4" type="ORF">BCV70DRAFT_42319</name>
</gene>
<dbReference type="InterPro" id="IPR001841">
    <property type="entry name" value="Znf_RING"/>
</dbReference>
<dbReference type="CDD" id="cd16473">
    <property type="entry name" value="RING-H2_RNF103"/>
    <property type="match status" value="1"/>
</dbReference>
<feature type="compositionally biased region" description="Basic and acidic residues" evidence="2">
    <location>
        <begin position="1064"/>
        <end position="1082"/>
    </location>
</feature>
<feature type="compositionally biased region" description="Low complexity" evidence="2">
    <location>
        <begin position="287"/>
        <end position="321"/>
    </location>
</feature>
<feature type="compositionally biased region" description="Polar residues" evidence="2">
    <location>
        <begin position="189"/>
        <end position="199"/>
    </location>
</feature>
<reference evidence="4 5" key="1">
    <citation type="journal article" date="2018" name="Mol. Biol. Evol.">
        <title>Broad Genomic Sampling Reveals a Smut Pathogenic Ancestry of the Fungal Clade Ustilaginomycotina.</title>
        <authorList>
            <person name="Kijpornyongpan T."/>
            <person name="Mondo S.J."/>
            <person name="Barry K."/>
            <person name="Sandor L."/>
            <person name="Lee J."/>
            <person name="Lipzen A."/>
            <person name="Pangilinan J."/>
            <person name="LaButti K."/>
            <person name="Hainaut M."/>
            <person name="Henrissat B."/>
            <person name="Grigoriev I.V."/>
            <person name="Spatafora J.W."/>
            <person name="Aime M.C."/>
        </authorList>
    </citation>
    <scope>NUCLEOTIDE SEQUENCE [LARGE SCALE GENOMIC DNA]</scope>
    <source>
        <strain evidence="4 5">MCA 3645</strain>
    </source>
</reference>
<feature type="compositionally biased region" description="Low complexity" evidence="2">
    <location>
        <begin position="556"/>
        <end position="578"/>
    </location>
</feature>
<sequence length="1236" mass="127480">MGHAQSRSGNPPQDEQRQPGSPDPTNDSSAPSSSHDSAMVEPGVISPTHHSHLTAPASATSATLGRKRQRSVEDVASASSLRREDTSNDTSALSPQDATWSRRRRTGRHSSLGIENHRTNDPLAAPVAQTPSTSTSEVPPADPRGHDCMLVDDEQRPDTLAPSIPITSQSDPTVVATGAAGESATATSRNEASPSTNAAPSILIVPDAVSADEETQQPTPSPSPTPAEYGEGTPPPHLDALHEERERARRQILEALSSGSASVDNTATPLQPQVSPMATSSSLPTGPTTASMDAAPSAPAPAPASSSSHSPSSATHPITSATLAALLGTAAEARRSIPLPHHSAESNATEASIPFPTSAAASDLNTATAGSNAPAQSPGAGPREAGQLPHNPNTRPARSAAAGDGRTMLHPATISGTSMIVQGALVARTLPSRRSATSASASDAAGEARPDAASTSNRSSSSATNSAGADASSGDAGMMPNSDDPRPVTLEEQAVMLSRILGIAAAVTAASLVNTSSTQQVDRTLLQSSLQPSLAAMNQTNASQGGGPALGSWRHAPTSRTTRMTPSTNRPSPSTAAASSLLGTGLRQRLASLSQRVRSASQNLGLAASSSSSSSPPSSSTPSGHDSTTRSASSTFPSRAAGPDTGSATESGEDAEESAHRQEVIAQLLEAADREAEAARRRMQAFGASPPPQSATGRARATSLNIGSDRVRPRAGHGPVQSSTQSSASLDTAATADIRTGASEAAAVGNDEHASRMSVARFVRETLGQLIAPGRHSRAETQRRVQGFSPAATSASASNSSRGSSTQAGGNQNDSPYLPTPEGFSLGPNDVSGTLQQVRTGVMPDGVPGSFGNFLHHLLRDLMAAVQSMHPEPAAEPSEQAEASTTDYFERAHEHETTNGAEVLDGEDGAAAADSASRPSASEAPTAAQDTTASANTTSFQAQAARMRAEAQSSASPDSADAATQTRRERDIQNGNLSFFRIFRFDPVAPSPLVPCIVVGVRSLDVTERLGEDMRAAETAARGGAAGGGPFGGAGQQTSRPTTLGTDPETATAQAAQAQQRGSEPAREGEAEERGAETREDELPASRFLLFVSGGRYPANHPLLTSNPSAAGRDLMVLMDLLGAMQASQNKPSTVTQQEIDGSELAKIRGDRVAGLVAEGKITENMAERCLVCLEDWKRDDECRLMACRHVFHTSCVDRWMTNSSNTCPMCRRQGVSKDGRRAGEETADSRNAPQI</sequence>
<feature type="compositionally biased region" description="Low complexity" evidence="2">
    <location>
        <begin position="53"/>
        <end position="64"/>
    </location>
</feature>
<dbReference type="InParanoid" id="A0A317XK56"/>
<keyword evidence="1" id="KW-0863">Zinc-finger</keyword>
<dbReference type="SUPFAM" id="SSF57850">
    <property type="entry name" value="RING/U-box"/>
    <property type="match status" value="1"/>
</dbReference>
<feature type="compositionally biased region" description="Low complexity" evidence="2">
    <location>
        <begin position="789"/>
        <end position="805"/>
    </location>
</feature>
<evidence type="ECO:0000256" key="1">
    <source>
        <dbReference type="PROSITE-ProRule" id="PRU00175"/>
    </source>
</evidence>
<feature type="compositionally biased region" description="Low complexity" evidence="2">
    <location>
        <begin position="173"/>
        <end position="188"/>
    </location>
</feature>
<feature type="compositionally biased region" description="Low complexity" evidence="2">
    <location>
        <begin position="721"/>
        <end position="732"/>
    </location>
</feature>
<dbReference type="FunFam" id="3.30.40.10:FF:000728">
    <property type="entry name" value="Unplaced genomic scaffold supercont1.4, whole genome shotgun sequence"/>
    <property type="match status" value="1"/>
</dbReference>
<dbReference type="STRING" id="1882483.A0A317XK56"/>
<dbReference type="SMART" id="SM00184">
    <property type="entry name" value="RING"/>
    <property type="match status" value="1"/>
</dbReference>
<feature type="compositionally biased region" description="Low complexity" evidence="2">
    <location>
        <begin position="941"/>
        <end position="963"/>
    </location>
</feature>
<dbReference type="AlphaFoldDB" id="A0A317XK56"/>
<feature type="compositionally biased region" description="Low complexity" evidence="2">
    <location>
        <begin position="909"/>
        <end position="928"/>
    </location>
</feature>
<dbReference type="OrthoDB" id="8062037at2759"/>
<feature type="compositionally biased region" description="Low complexity" evidence="2">
    <location>
        <begin position="23"/>
        <end position="37"/>
    </location>
</feature>
<feature type="compositionally biased region" description="Polar residues" evidence="2">
    <location>
        <begin position="257"/>
        <end position="286"/>
    </location>
</feature>
<dbReference type="Pfam" id="PF13639">
    <property type="entry name" value="zf-RING_2"/>
    <property type="match status" value="1"/>
</dbReference>
<feature type="compositionally biased region" description="Polar residues" evidence="2">
    <location>
        <begin position="88"/>
        <end position="99"/>
    </location>
</feature>
<dbReference type="InterPro" id="IPR013083">
    <property type="entry name" value="Znf_RING/FYVE/PHD"/>
</dbReference>
<keyword evidence="1" id="KW-0862">Zinc</keyword>
<feature type="compositionally biased region" description="Polar residues" evidence="2">
    <location>
        <begin position="362"/>
        <end position="375"/>
    </location>
</feature>
<feature type="compositionally biased region" description="Polar residues" evidence="2">
    <location>
        <begin position="929"/>
        <end position="940"/>
    </location>
</feature>
<dbReference type="GO" id="GO:0008270">
    <property type="term" value="F:zinc ion binding"/>
    <property type="evidence" value="ECO:0007669"/>
    <property type="project" value="UniProtKB-KW"/>
</dbReference>
<name>A0A317XK56_9BASI</name>
<feature type="compositionally biased region" description="Gly residues" evidence="2">
    <location>
        <begin position="1024"/>
        <end position="1035"/>
    </location>
</feature>
<dbReference type="PANTHER" id="PTHR45676">
    <property type="entry name" value="RING-H2 FINGER PROTEIN ATL51-RELATED"/>
    <property type="match status" value="1"/>
</dbReference>
<dbReference type="EMBL" id="KZ819201">
    <property type="protein sequence ID" value="PWY97868.1"/>
    <property type="molecule type" value="Genomic_DNA"/>
</dbReference>
<feature type="compositionally biased region" description="Low complexity" evidence="2">
    <location>
        <begin position="609"/>
        <end position="623"/>
    </location>
</feature>
<feature type="compositionally biased region" description="Basic and acidic residues" evidence="2">
    <location>
        <begin position="1216"/>
        <end position="1229"/>
    </location>
</feature>
<protein>
    <recommendedName>
        <fullName evidence="3">RING-type domain-containing protein</fullName>
    </recommendedName>
</protein>
<feature type="region of interest" description="Disordered" evidence="2">
    <location>
        <begin position="538"/>
        <end position="578"/>
    </location>
</feature>
<feature type="compositionally biased region" description="Polar residues" evidence="2">
    <location>
        <begin position="1036"/>
        <end position="1045"/>
    </location>
</feature>
<proteinExistence type="predicted"/>
<dbReference type="Proteomes" id="UP000246740">
    <property type="component" value="Unassembled WGS sequence"/>
</dbReference>
<organism evidence="4 5">
    <name type="scientific">Testicularia cyperi</name>
    <dbReference type="NCBI Taxonomy" id="1882483"/>
    <lineage>
        <taxon>Eukaryota</taxon>
        <taxon>Fungi</taxon>
        <taxon>Dikarya</taxon>
        <taxon>Basidiomycota</taxon>
        <taxon>Ustilaginomycotina</taxon>
        <taxon>Ustilaginomycetes</taxon>
        <taxon>Ustilaginales</taxon>
        <taxon>Anthracoideaceae</taxon>
        <taxon>Testicularia</taxon>
    </lineage>
</organism>
<evidence type="ECO:0000259" key="3">
    <source>
        <dbReference type="PROSITE" id="PS50089"/>
    </source>
</evidence>
<feature type="compositionally biased region" description="Polar residues" evidence="2">
    <location>
        <begin position="806"/>
        <end position="815"/>
    </location>
</feature>
<feature type="domain" description="RING-type" evidence="3">
    <location>
        <begin position="1170"/>
        <end position="1212"/>
    </location>
</feature>
<accession>A0A317XK56</accession>
<feature type="region of interest" description="Disordered" evidence="2">
    <location>
        <begin position="594"/>
        <end position="661"/>
    </location>
</feature>
<dbReference type="PROSITE" id="PS50089">
    <property type="entry name" value="ZF_RING_2"/>
    <property type="match status" value="1"/>
</dbReference>
<feature type="compositionally biased region" description="Basic and acidic residues" evidence="2">
    <location>
        <begin position="143"/>
        <end position="157"/>
    </location>
</feature>
<dbReference type="Gene3D" id="3.30.40.10">
    <property type="entry name" value="Zinc/RING finger domain, C3HC4 (zinc finger)"/>
    <property type="match status" value="1"/>
</dbReference>